<dbReference type="AlphaFoldDB" id="A0A6A6VN79"/>
<comment type="similarity">
    <text evidence="3">Belongs to the CSN4 family.</text>
</comment>
<dbReference type="OrthoDB" id="295656at2759"/>
<dbReference type="PANTHER" id="PTHR10855">
    <property type="entry name" value="26S PROTEASOME NON-ATPASE REGULATORY SUBUNIT 12/COP9 SIGNALOSOME COMPLEX SUBUNIT 4"/>
    <property type="match status" value="1"/>
</dbReference>
<feature type="domain" description="PCI" evidence="8">
    <location>
        <begin position="197"/>
        <end position="367"/>
    </location>
</feature>
<dbReference type="EMBL" id="MU006563">
    <property type="protein sequence ID" value="KAF2750661.1"/>
    <property type="molecule type" value="Genomic_DNA"/>
</dbReference>
<organism evidence="9 10">
    <name type="scientific">Sporormia fimetaria CBS 119925</name>
    <dbReference type="NCBI Taxonomy" id="1340428"/>
    <lineage>
        <taxon>Eukaryota</taxon>
        <taxon>Fungi</taxon>
        <taxon>Dikarya</taxon>
        <taxon>Ascomycota</taxon>
        <taxon>Pezizomycotina</taxon>
        <taxon>Dothideomycetes</taxon>
        <taxon>Pleosporomycetidae</taxon>
        <taxon>Pleosporales</taxon>
        <taxon>Sporormiaceae</taxon>
        <taxon>Sporormia</taxon>
    </lineage>
</organism>
<sequence>MASAAVQSRLESAKTASTSEKPQAYSALLESILKDSPQDELSANLSNYARTLLDESLGIVVLRPLVTNFVHLLRSVKNPEVKIDVGNVLLELLEPKGAQFEEQDAQTKHIVADAYEEDGDYVKTAQTLQRLPLDSTQKQLSSDDKAKVWIRIVRCYLQEDDTTSAFTYLNKVKNVIHEVTNKETRIHFQLSQARIYDAQRSFLDAAQAYHTVSLDSFVDEEDRLQALSAAFVCAILAPAGPQRAKVLAKFHKDERANQVEHFTILEKVFFERIVYPEEVKAFAAQLQEHHLAKTADGSTVLERAIFDQNILGVSKIYQNIGVDRLAEILGTDADKAEELAARMLEQGRIAGHIDQIDRWIFFEGVGSGERKTGHAEKARTELHKWDANVQGLAEDVEKVATMIQNAQPDFYAAQTEQQA</sequence>
<keyword evidence="7" id="KW-0539">Nucleus</keyword>
<dbReference type="PANTHER" id="PTHR10855:SF2">
    <property type="entry name" value="COP9 SIGNALOSOME COMPLEX SUBUNIT 4"/>
    <property type="match status" value="1"/>
</dbReference>
<keyword evidence="5" id="KW-0963">Cytoplasm</keyword>
<dbReference type="GO" id="GO:0005829">
    <property type="term" value="C:cytosol"/>
    <property type="evidence" value="ECO:0007669"/>
    <property type="project" value="TreeGrafter"/>
</dbReference>
<dbReference type="Proteomes" id="UP000799440">
    <property type="component" value="Unassembled WGS sequence"/>
</dbReference>
<keyword evidence="10" id="KW-1185">Reference proteome</keyword>
<comment type="subcellular location">
    <subcellularLocation>
        <location evidence="2">Cytoplasm</location>
    </subcellularLocation>
    <subcellularLocation>
        <location evidence="1">Nucleus</location>
    </subcellularLocation>
</comment>
<dbReference type="Pfam" id="PF22241">
    <property type="entry name" value="PSMD12-CSN4_N"/>
    <property type="match status" value="1"/>
</dbReference>
<protein>
    <recommendedName>
        <fullName evidence="4">COP9 signalosome complex subunit 4</fullName>
    </recommendedName>
</protein>
<keyword evidence="6" id="KW-0736">Signalosome</keyword>
<evidence type="ECO:0000259" key="8">
    <source>
        <dbReference type="PROSITE" id="PS50250"/>
    </source>
</evidence>
<dbReference type="InterPro" id="IPR036388">
    <property type="entry name" value="WH-like_DNA-bd_sf"/>
</dbReference>
<evidence type="ECO:0000256" key="5">
    <source>
        <dbReference type="ARBA" id="ARBA00022490"/>
    </source>
</evidence>
<dbReference type="PROSITE" id="PS50250">
    <property type="entry name" value="PCI"/>
    <property type="match status" value="1"/>
</dbReference>
<dbReference type="InterPro" id="IPR054559">
    <property type="entry name" value="PSMD12-CSN4-like_N"/>
</dbReference>
<evidence type="ECO:0000313" key="10">
    <source>
        <dbReference type="Proteomes" id="UP000799440"/>
    </source>
</evidence>
<dbReference type="InterPro" id="IPR040134">
    <property type="entry name" value="PSMD12/CSN4"/>
</dbReference>
<dbReference type="SUPFAM" id="SSF46785">
    <property type="entry name" value="Winged helix' DNA-binding domain"/>
    <property type="match status" value="1"/>
</dbReference>
<dbReference type="InterPro" id="IPR000717">
    <property type="entry name" value="PCI_dom"/>
</dbReference>
<evidence type="ECO:0000313" key="9">
    <source>
        <dbReference type="EMBL" id="KAF2750661.1"/>
    </source>
</evidence>
<evidence type="ECO:0000256" key="2">
    <source>
        <dbReference type="ARBA" id="ARBA00004496"/>
    </source>
</evidence>
<dbReference type="InterPro" id="IPR036390">
    <property type="entry name" value="WH_DNA-bd_sf"/>
</dbReference>
<evidence type="ECO:0000256" key="1">
    <source>
        <dbReference type="ARBA" id="ARBA00004123"/>
    </source>
</evidence>
<evidence type="ECO:0000256" key="3">
    <source>
        <dbReference type="ARBA" id="ARBA00010417"/>
    </source>
</evidence>
<dbReference type="GO" id="GO:0008180">
    <property type="term" value="C:COP9 signalosome"/>
    <property type="evidence" value="ECO:0007669"/>
    <property type="project" value="UniProtKB-KW"/>
</dbReference>
<dbReference type="SMART" id="SM00088">
    <property type="entry name" value="PINT"/>
    <property type="match status" value="1"/>
</dbReference>
<reference evidence="9" key="1">
    <citation type="journal article" date="2020" name="Stud. Mycol.">
        <title>101 Dothideomycetes genomes: a test case for predicting lifestyles and emergence of pathogens.</title>
        <authorList>
            <person name="Haridas S."/>
            <person name="Albert R."/>
            <person name="Binder M."/>
            <person name="Bloem J."/>
            <person name="Labutti K."/>
            <person name="Salamov A."/>
            <person name="Andreopoulos B."/>
            <person name="Baker S."/>
            <person name="Barry K."/>
            <person name="Bills G."/>
            <person name="Bluhm B."/>
            <person name="Cannon C."/>
            <person name="Castanera R."/>
            <person name="Culley D."/>
            <person name="Daum C."/>
            <person name="Ezra D."/>
            <person name="Gonzalez J."/>
            <person name="Henrissat B."/>
            <person name="Kuo A."/>
            <person name="Liang C."/>
            <person name="Lipzen A."/>
            <person name="Lutzoni F."/>
            <person name="Magnuson J."/>
            <person name="Mondo S."/>
            <person name="Nolan M."/>
            <person name="Ohm R."/>
            <person name="Pangilinan J."/>
            <person name="Park H.-J."/>
            <person name="Ramirez L."/>
            <person name="Alfaro M."/>
            <person name="Sun H."/>
            <person name="Tritt A."/>
            <person name="Yoshinaga Y."/>
            <person name="Zwiers L.-H."/>
            <person name="Turgeon B."/>
            <person name="Goodwin S."/>
            <person name="Spatafora J."/>
            <person name="Crous P."/>
            <person name="Grigoriev I."/>
        </authorList>
    </citation>
    <scope>NUCLEOTIDE SEQUENCE</scope>
    <source>
        <strain evidence="9">CBS 119925</strain>
    </source>
</reference>
<evidence type="ECO:0000256" key="4">
    <source>
        <dbReference type="ARBA" id="ARBA00014881"/>
    </source>
</evidence>
<evidence type="ECO:0000256" key="7">
    <source>
        <dbReference type="ARBA" id="ARBA00023242"/>
    </source>
</evidence>
<gene>
    <name evidence="9" type="ORF">M011DRAFT_492095</name>
</gene>
<dbReference type="Pfam" id="PF01399">
    <property type="entry name" value="PCI"/>
    <property type="match status" value="1"/>
</dbReference>
<dbReference type="Gene3D" id="1.10.10.10">
    <property type="entry name" value="Winged helix-like DNA-binding domain superfamily/Winged helix DNA-binding domain"/>
    <property type="match status" value="1"/>
</dbReference>
<accession>A0A6A6VN79</accession>
<proteinExistence type="inferred from homology"/>
<name>A0A6A6VN79_9PLEO</name>
<evidence type="ECO:0000256" key="6">
    <source>
        <dbReference type="ARBA" id="ARBA00022790"/>
    </source>
</evidence>